<gene>
    <name evidence="2" type="primary">prs_2</name>
    <name evidence="1" type="ORF">CBW21_19555</name>
    <name evidence="2" type="ORF">NCTC8684_03726</name>
</gene>
<dbReference type="AlphaFoldDB" id="A0A1R0MRB3"/>
<keyword evidence="3" id="KW-1185">Reference proteome</keyword>
<dbReference type="GO" id="GO:0002189">
    <property type="term" value="C:ribose phosphate diphosphokinase complex"/>
    <property type="evidence" value="ECO:0007669"/>
    <property type="project" value="TreeGrafter"/>
</dbReference>
<dbReference type="CDD" id="cd06223">
    <property type="entry name" value="PRTases_typeI"/>
    <property type="match status" value="1"/>
</dbReference>
<comment type="caution">
    <text evidence="1">The sequence shown here is derived from an EMBL/GenBank/DDBJ whole genome shotgun (WGS) entry which is preliminary data.</text>
</comment>
<name>A0A1R0MRB3_CHRVL</name>
<accession>A0A202B3X0</accession>
<dbReference type="InterPro" id="IPR029057">
    <property type="entry name" value="PRTase-like"/>
</dbReference>
<dbReference type="EC" id="2.7.6.1" evidence="2"/>
<evidence type="ECO:0000313" key="3">
    <source>
        <dbReference type="Proteomes" id="UP000196342"/>
    </source>
</evidence>
<dbReference type="SMART" id="SM01400">
    <property type="entry name" value="Pribosyltran_N"/>
    <property type="match status" value="1"/>
</dbReference>
<dbReference type="PANTHER" id="PTHR10210">
    <property type="entry name" value="RIBOSE-PHOSPHATE DIPHOSPHOKINASE FAMILY MEMBER"/>
    <property type="match status" value="1"/>
</dbReference>
<dbReference type="InterPro" id="IPR000836">
    <property type="entry name" value="PRTase_dom"/>
</dbReference>
<dbReference type="RefSeq" id="WP_011133588.1">
    <property type="nucleotide sequence ID" value="NZ_CP050992.1"/>
</dbReference>
<dbReference type="GO" id="GO:0006164">
    <property type="term" value="P:purine nucleotide biosynthetic process"/>
    <property type="evidence" value="ECO:0007669"/>
    <property type="project" value="TreeGrafter"/>
</dbReference>
<proteinExistence type="predicted"/>
<organism evidence="1 3">
    <name type="scientific">Chromobacterium violaceum</name>
    <dbReference type="NCBI Taxonomy" id="536"/>
    <lineage>
        <taxon>Bacteria</taxon>
        <taxon>Pseudomonadati</taxon>
        <taxon>Pseudomonadota</taxon>
        <taxon>Betaproteobacteria</taxon>
        <taxon>Neisseriales</taxon>
        <taxon>Chromobacteriaceae</taxon>
        <taxon>Chromobacterium</taxon>
    </lineage>
</organism>
<dbReference type="EMBL" id="UIGR01000001">
    <property type="protein sequence ID" value="SUX34865.1"/>
    <property type="molecule type" value="Genomic_DNA"/>
</dbReference>
<dbReference type="SUPFAM" id="SSF53271">
    <property type="entry name" value="PRTase-like"/>
    <property type="match status" value="1"/>
</dbReference>
<dbReference type="PANTHER" id="PTHR10210:SF41">
    <property type="entry name" value="RIBOSE-PHOSPHATE PYROPHOSPHOKINASE 1, CHLOROPLASTIC"/>
    <property type="match status" value="1"/>
</dbReference>
<evidence type="ECO:0000313" key="1">
    <source>
        <dbReference type="EMBL" id="OVE46277.1"/>
    </source>
</evidence>
<dbReference type="GO" id="GO:0005737">
    <property type="term" value="C:cytoplasm"/>
    <property type="evidence" value="ECO:0007669"/>
    <property type="project" value="TreeGrafter"/>
</dbReference>
<reference evidence="2 4" key="2">
    <citation type="submission" date="2018-06" db="EMBL/GenBank/DDBJ databases">
        <authorList>
            <consortium name="Pathogen Informatics"/>
            <person name="Doyle S."/>
        </authorList>
    </citation>
    <scope>NUCLEOTIDE SEQUENCE [LARGE SCALE GENOMIC DNA]</scope>
    <source>
        <strain evidence="2 4">NCTC8684</strain>
    </source>
</reference>
<reference evidence="1 3" key="1">
    <citation type="submission" date="2017-05" db="EMBL/GenBank/DDBJ databases">
        <title>Chromobacterium violaceum GHPS1 isolated from Hydrocarbon polluted soil in French Guiana display an awesome secondary metabolite arsenal and a battery of drug and heavy-metal-resistance and detoxification of xenobiotics proteins.</title>
        <authorList>
            <person name="Belbahri L."/>
        </authorList>
    </citation>
    <scope>NUCLEOTIDE SEQUENCE [LARGE SCALE GENOMIC DNA]</scope>
    <source>
        <strain evidence="1 3">GHPS1</strain>
    </source>
</reference>
<dbReference type="Gene3D" id="3.40.50.2020">
    <property type="match status" value="2"/>
</dbReference>
<dbReference type="Proteomes" id="UP000254029">
    <property type="component" value="Unassembled WGS sequence"/>
</dbReference>
<sequence length="270" mass="28605">MITVSYLTRDGQPQALKLDLFTFPGGEVHATAETGAPAAALCIRADLRDAGAIISLLMATDALRRAYPGVPLELCLPYVPYARQDRVANPGEALSAKVFCGLINQQGYSRVRIQDPHSDVVTALLDRVEVEDPLPALRRALEAIGPATLVAPDAGARKRVLKLAQQLGCGAVCADKARDTVTGKISGIEVHGALPAGPLLVVDDICDGGGTFVGLAEAIAARQAAEGQSAPLYLYVTHGIFSRGLDRLLQHFDAVFARNDWSGDARCRLV</sequence>
<dbReference type="EMBL" id="NHOO01000020">
    <property type="protein sequence ID" value="OVE46277.1"/>
    <property type="molecule type" value="Genomic_DNA"/>
</dbReference>
<dbReference type="GO" id="GO:0006015">
    <property type="term" value="P:5-phosphoribose 1-diphosphate biosynthetic process"/>
    <property type="evidence" value="ECO:0007669"/>
    <property type="project" value="TreeGrafter"/>
</dbReference>
<evidence type="ECO:0000313" key="4">
    <source>
        <dbReference type="Proteomes" id="UP000254029"/>
    </source>
</evidence>
<dbReference type="GO" id="GO:0000287">
    <property type="term" value="F:magnesium ion binding"/>
    <property type="evidence" value="ECO:0007669"/>
    <property type="project" value="InterPro"/>
</dbReference>
<accession>A0A1R0MRB3</accession>
<dbReference type="OMA" id="VFDAHSE"/>
<dbReference type="Proteomes" id="UP000196342">
    <property type="component" value="Unassembled WGS sequence"/>
</dbReference>
<protein>
    <submittedName>
        <fullName evidence="2">Ribose-phosphate pyrophosphokinase</fullName>
        <ecNumber evidence="2">2.7.6.1</ecNumber>
    </submittedName>
</protein>
<dbReference type="InterPro" id="IPR005946">
    <property type="entry name" value="Rib-P_diPkinase"/>
</dbReference>
<keyword evidence="2" id="KW-0808">Transferase</keyword>
<evidence type="ECO:0000313" key="2">
    <source>
        <dbReference type="EMBL" id="SUX34865.1"/>
    </source>
</evidence>
<dbReference type="GO" id="GO:0004749">
    <property type="term" value="F:ribose phosphate diphosphokinase activity"/>
    <property type="evidence" value="ECO:0007669"/>
    <property type="project" value="UniProtKB-EC"/>
</dbReference>